<feature type="transmembrane region" description="Helical" evidence="1">
    <location>
        <begin position="81"/>
        <end position="102"/>
    </location>
</feature>
<comment type="caution">
    <text evidence="2">The sequence shown here is derived from an EMBL/GenBank/DDBJ whole genome shotgun (WGS) entry which is preliminary data.</text>
</comment>
<dbReference type="OrthoDB" id="9786302at2"/>
<accession>A0A4Q9RD56</accession>
<evidence type="ECO:0000313" key="2">
    <source>
        <dbReference type="EMBL" id="TBU99272.1"/>
    </source>
</evidence>
<name>A0A4Q9RD56_9GAMM</name>
<keyword evidence="3" id="KW-1185">Reference proteome</keyword>
<proteinExistence type="predicted"/>
<keyword evidence="1" id="KW-0472">Membrane</keyword>
<reference evidence="2 3" key="1">
    <citation type="submission" date="2018-06" db="EMBL/GenBank/DDBJ databases">
        <title>Three novel Pseudomonas species isolated from symptomatic oak.</title>
        <authorList>
            <person name="Bueno-Gonzalez V."/>
            <person name="Brady C."/>
        </authorList>
    </citation>
    <scope>NUCLEOTIDE SEQUENCE [LARGE SCALE GENOMIC DNA]</scope>
    <source>
        <strain evidence="2 3">P17C</strain>
    </source>
</reference>
<dbReference type="Proteomes" id="UP000292639">
    <property type="component" value="Unassembled WGS sequence"/>
</dbReference>
<sequence>MEYYLAIRIFHGAAGVLLVLGVFAHILMFWKAARRGEPELLQRRLRRTRLASLPAMTLVALALPFSGWWMAHLANWPLGQLWLLLSNLLFVLLIPLVLLLAGRLSAWEALGNGAVPAQLPRTAAVYGVLILLLLLAIMGLMGAKPL</sequence>
<evidence type="ECO:0000313" key="3">
    <source>
        <dbReference type="Proteomes" id="UP000292639"/>
    </source>
</evidence>
<dbReference type="InterPro" id="IPR018729">
    <property type="entry name" value="DUF2269_transmembrane"/>
</dbReference>
<dbReference type="RefSeq" id="WP_131182848.1">
    <property type="nucleotide sequence ID" value="NZ_QJUO01000001.1"/>
</dbReference>
<dbReference type="EMBL" id="QJUP01000002">
    <property type="protein sequence ID" value="TBU99272.1"/>
    <property type="molecule type" value="Genomic_DNA"/>
</dbReference>
<dbReference type="AlphaFoldDB" id="A0A4Q9RD56"/>
<gene>
    <name evidence="2" type="ORF">DNJ96_02895</name>
</gene>
<evidence type="ECO:0000256" key="1">
    <source>
        <dbReference type="SAM" id="Phobius"/>
    </source>
</evidence>
<feature type="transmembrane region" description="Helical" evidence="1">
    <location>
        <begin position="6"/>
        <end position="30"/>
    </location>
</feature>
<dbReference type="Pfam" id="PF10027">
    <property type="entry name" value="DUF2269"/>
    <property type="match status" value="1"/>
</dbReference>
<protein>
    <submittedName>
        <fullName evidence="2">DUF2269 domain-containing protein</fullName>
    </submittedName>
</protein>
<feature type="transmembrane region" description="Helical" evidence="1">
    <location>
        <begin position="123"/>
        <end position="143"/>
    </location>
</feature>
<keyword evidence="1" id="KW-1133">Transmembrane helix</keyword>
<keyword evidence="1" id="KW-0812">Transmembrane</keyword>
<feature type="transmembrane region" description="Helical" evidence="1">
    <location>
        <begin position="50"/>
        <end position="69"/>
    </location>
</feature>
<organism evidence="2 3">
    <name type="scientific">Stutzerimonas kirkiae</name>
    <dbReference type="NCBI Taxonomy" id="2211392"/>
    <lineage>
        <taxon>Bacteria</taxon>
        <taxon>Pseudomonadati</taxon>
        <taxon>Pseudomonadota</taxon>
        <taxon>Gammaproteobacteria</taxon>
        <taxon>Pseudomonadales</taxon>
        <taxon>Pseudomonadaceae</taxon>
        <taxon>Stutzerimonas</taxon>
    </lineage>
</organism>